<protein>
    <submittedName>
        <fullName evidence="2">Uncharacterized protein</fullName>
    </submittedName>
</protein>
<feature type="region of interest" description="Disordered" evidence="1">
    <location>
        <begin position="99"/>
        <end position="120"/>
    </location>
</feature>
<evidence type="ECO:0000313" key="3">
    <source>
        <dbReference type="Proteomes" id="UP000297245"/>
    </source>
</evidence>
<dbReference type="Proteomes" id="UP000297245">
    <property type="component" value="Unassembled WGS sequence"/>
</dbReference>
<name>A0A4S8MAH4_DENBC</name>
<gene>
    <name evidence="2" type="ORF">K435DRAFT_795342</name>
</gene>
<organism evidence="2 3">
    <name type="scientific">Dendrothele bispora (strain CBS 962.96)</name>
    <dbReference type="NCBI Taxonomy" id="1314807"/>
    <lineage>
        <taxon>Eukaryota</taxon>
        <taxon>Fungi</taxon>
        <taxon>Dikarya</taxon>
        <taxon>Basidiomycota</taxon>
        <taxon>Agaricomycotina</taxon>
        <taxon>Agaricomycetes</taxon>
        <taxon>Agaricomycetidae</taxon>
        <taxon>Agaricales</taxon>
        <taxon>Agaricales incertae sedis</taxon>
        <taxon>Dendrothele</taxon>
    </lineage>
</organism>
<accession>A0A4S8MAH4</accession>
<sequence>MSPMQNHSAYIALRKKFTTHMNGLSGINDPISKGFKISWSWLYAKFKDYRDEVVQDEDIHDFFFVIQKANEALNSEFHTPLSEHYNLVKLITKWVHESHPQANSHKQQGGNSIQGNNPIDSDGYKNIDVVIFSST</sequence>
<dbReference type="AlphaFoldDB" id="A0A4S8MAH4"/>
<evidence type="ECO:0000256" key="1">
    <source>
        <dbReference type="SAM" id="MobiDB-lite"/>
    </source>
</evidence>
<reference evidence="2 3" key="1">
    <citation type="journal article" date="2019" name="Nat. Ecol. Evol.">
        <title>Megaphylogeny resolves global patterns of mushroom evolution.</title>
        <authorList>
            <person name="Varga T."/>
            <person name="Krizsan K."/>
            <person name="Foldi C."/>
            <person name="Dima B."/>
            <person name="Sanchez-Garcia M."/>
            <person name="Sanchez-Ramirez S."/>
            <person name="Szollosi G.J."/>
            <person name="Szarkandi J.G."/>
            <person name="Papp V."/>
            <person name="Albert L."/>
            <person name="Andreopoulos W."/>
            <person name="Angelini C."/>
            <person name="Antonin V."/>
            <person name="Barry K.W."/>
            <person name="Bougher N.L."/>
            <person name="Buchanan P."/>
            <person name="Buyck B."/>
            <person name="Bense V."/>
            <person name="Catcheside P."/>
            <person name="Chovatia M."/>
            <person name="Cooper J."/>
            <person name="Damon W."/>
            <person name="Desjardin D."/>
            <person name="Finy P."/>
            <person name="Geml J."/>
            <person name="Haridas S."/>
            <person name="Hughes K."/>
            <person name="Justo A."/>
            <person name="Karasinski D."/>
            <person name="Kautmanova I."/>
            <person name="Kiss B."/>
            <person name="Kocsube S."/>
            <person name="Kotiranta H."/>
            <person name="LaButti K.M."/>
            <person name="Lechner B.E."/>
            <person name="Liimatainen K."/>
            <person name="Lipzen A."/>
            <person name="Lukacs Z."/>
            <person name="Mihaltcheva S."/>
            <person name="Morgado L.N."/>
            <person name="Niskanen T."/>
            <person name="Noordeloos M.E."/>
            <person name="Ohm R.A."/>
            <person name="Ortiz-Santana B."/>
            <person name="Ovrebo C."/>
            <person name="Racz N."/>
            <person name="Riley R."/>
            <person name="Savchenko A."/>
            <person name="Shiryaev A."/>
            <person name="Soop K."/>
            <person name="Spirin V."/>
            <person name="Szebenyi C."/>
            <person name="Tomsovsky M."/>
            <person name="Tulloss R.E."/>
            <person name="Uehling J."/>
            <person name="Grigoriev I.V."/>
            <person name="Vagvolgyi C."/>
            <person name="Papp T."/>
            <person name="Martin F.M."/>
            <person name="Miettinen O."/>
            <person name="Hibbett D.S."/>
            <person name="Nagy L.G."/>
        </authorList>
    </citation>
    <scope>NUCLEOTIDE SEQUENCE [LARGE SCALE GENOMIC DNA]</scope>
    <source>
        <strain evidence="2 3">CBS 962.96</strain>
    </source>
</reference>
<feature type="compositionally biased region" description="Polar residues" evidence="1">
    <location>
        <begin position="100"/>
        <end position="119"/>
    </location>
</feature>
<proteinExistence type="predicted"/>
<evidence type="ECO:0000313" key="2">
    <source>
        <dbReference type="EMBL" id="THU98938.1"/>
    </source>
</evidence>
<keyword evidence="3" id="KW-1185">Reference proteome</keyword>
<dbReference type="EMBL" id="ML179127">
    <property type="protein sequence ID" value="THU98938.1"/>
    <property type="molecule type" value="Genomic_DNA"/>
</dbReference>